<comment type="caution">
    <text evidence="2">The sequence shown here is derived from an EMBL/GenBank/DDBJ whole genome shotgun (WGS) entry which is preliminary data.</text>
</comment>
<dbReference type="PANTHER" id="PTHR37984:SF5">
    <property type="entry name" value="PROTEIN NYNRIN-LIKE"/>
    <property type="match status" value="1"/>
</dbReference>
<evidence type="ECO:0000256" key="1">
    <source>
        <dbReference type="SAM" id="MobiDB-lite"/>
    </source>
</evidence>
<evidence type="ECO:0000313" key="3">
    <source>
        <dbReference type="Proteomes" id="UP000735302"/>
    </source>
</evidence>
<evidence type="ECO:0000313" key="2">
    <source>
        <dbReference type="EMBL" id="GFN92596.1"/>
    </source>
</evidence>
<dbReference type="InterPro" id="IPR050951">
    <property type="entry name" value="Retrovirus_Pol_polyprotein"/>
</dbReference>
<keyword evidence="3" id="KW-1185">Reference proteome</keyword>
<feature type="region of interest" description="Disordered" evidence="1">
    <location>
        <begin position="1"/>
        <end position="22"/>
    </location>
</feature>
<dbReference type="EMBL" id="BLXT01002256">
    <property type="protein sequence ID" value="GFN92596.1"/>
    <property type="molecule type" value="Genomic_DNA"/>
</dbReference>
<dbReference type="InterPro" id="IPR043128">
    <property type="entry name" value="Rev_trsase/Diguanyl_cyclase"/>
</dbReference>
<dbReference type="InterPro" id="IPR043502">
    <property type="entry name" value="DNA/RNA_pol_sf"/>
</dbReference>
<reference evidence="2 3" key="1">
    <citation type="journal article" date="2021" name="Elife">
        <title>Chloroplast acquisition without the gene transfer in kleptoplastic sea slugs, Plakobranchus ocellatus.</title>
        <authorList>
            <person name="Maeda T."/>
            <person name="Takahashi S."/>
            <person name="Yoshida T."/>
            <person name="Shimamura S."/>
            <person name="Takaki Y."/>
            <person name="Nagai Y."/>
            <person name="Toyoda A."/>
            <person name="Suzuki Y."/>
            <person name="Arimoto A."/>
            <person name="Ishii H."/>
            <person name="Satoh N."/>
            <person name="Nishiyama T."/>
            <person name="Hasebe M."/>
            <person name="Maruyama T."/>
            <person name="Minagawa J."/>
            <person name="Obokata J."/>
            <person name="Shigenobu S."/>
        </authorList>
    </citation>
    <scope>NUCLEOTIDE SEQUENCE [LARGE SCALE GENOMIC DNA]</scope>
</reference>
<dbReference type="SUPFAM" id="SSF56672">
    <property type="entry name" value="DNA/RNA polymerases"/>
    <property type="match status" value="1"/>
</dbReference>
<feature type="compositionally biased region" description="Polar residues" evidence="1">
    <location>
        <begin position="13"/>
        <end position="22"/>
    </location>
</feature>
<dbReference type="Proteomes" id="UP000735302">
    <property type="component" value="Unassembled WGS sequence"/>
</dbReference>
<protein>
    <submittedName>
        <fullName evidence="2">Pol polyprotein</fullName>
    </submittedName>
</protein>
<gene>
    <name evidence="2" type="ORF">PoB_001910200</name>
</gene>
<dbReference type="AlphaFoldDB" id="A0AAV3ZBG4"/>
<dbReference type="PANTHER" id="PTHR37984">
    <property type="entry name" value="PROTEIN CBG26694"/>
    <property type="match status" value="1"/>
</dbReference>
<sequence>MPRHLRSAKSEDSSTPPDASLSSHTSFYGLIWNEQGVHPNGNKCDNIRDKPAPTGVKELQQFMGIIQHMSTFILKLSSHTDPLRKILHKETEWQSTESHEKAFQNIKNLTPKEMTLSYYHQSKATIIEVDSSCRTVKTQNRQNLQKTYFDKHARDLPPLIDHQQLSVQDTGTSLWSLASYINAVSQEATLSKLLMGQHFDETADT</sequence>
<organism evidence="2 3">
    <name type="scientific">Plakobranchus ocellatus</name>
    <dbReference type="NCBI Taxonomy" id="259542"/>
    <lineage>
        <taxon>Eukaryota</taxon>
        <taxon>Metazoa</taxon>
        <taxon>Spiralia</taxon>
        <taxon>Lophotrochozoa</taxon>
        <taxon>Mollusca</taxon>
        <taxon>Gastropoda</taxon>
        <taxon>Heterobranchia</taxon>
        <taxon>Euthyneura</taxon>
        <taxon>Panpulmonata</taxon>
        <taxon>Sacoglossa</taxon>
        <taxon>Placobranchoidea</taxon>
        <taxon>Plakobranchidae</taxon>
        <taxon>Plakobranchus</taxon>
    </lineage>
</organism>
<name>A0AAV3ZBG4_9GAST</name>
<dbReference type="FunFam" id="3.30.70.270:FF:000020">
    <property type="entry name" value="Transposon Tf2-6 polyprotein-like Protein"/>
    <property type="match status" value="1"/>
</dbReference>
<dbReference type="Gene3D" id="3.30.70.270">
    <property type="match status" value="1"/>
</dbReference>
<proteinExistence type="predicted"/>
<accession>A0AAV3ZBG4</accession>